<keyword evidence="1" id="KW-1133">Transmembrane helix</keyword>
<accession>A0A813DUY5</accession>
<dbReference type="EMBL" id="CAJNNV010006194">
    <property type="protein sequence ID" value="CAE8593224.1"/>
    <property type="molecule type" value="Genomic_DNA"/>
</dbReference>
<evidence type="ECO:0000313" key="3">
    <source>
        <dbReference type="Proteomes" id="UP000654075"/>
    </source>
</evidence>
<feature type="non-terminal residue" evidence="2">
    <location>
        <position position="1"/>
    </location>
</feature>
<sequence length="931" mass="101343">ASLRAGVEEVSPQLDAASKAVLEGSRDVQDLLRKQLEAQRDLDQAEESRRRCARDLANSLSKGPKFVRPSEWLPSPAAAQARVAACFMLKPSLLRELPGVLSTYLKYHLLCPTGPGLAHVFLFLDSSEPSELPAAACLLRWLEGPEGAELRSLVTLLDGRGPAGALSAAVKERGRPAERDAEVRAAAARGELIALQMLNAERALELCAAGPVSIDWLLCNLDMDEALVTSSGSLGTILAAAPAEVCQLVFLNHEAQWVVSGIMEELHAASLAELQKCVSQVVKKVLKEELREVKDLLLSVLQQQSSLSEEIKKTQSMAPKPGYCKRVAPNAMPRTFTDQCSHNGSSVTLDQLQEKHADWFRSVSVSDDIGRMSLSPLTEPSQLRSVIAQASLQPMKPKTSEEGTASSSLMVIPILSNDSSRAPAVRILGHAESSAYSLDDAVSIIGDSDLRVPAHSFGKGAVRTLVDAAFVSEGRHLKPPCRPFSAPCAPSPDGLQSMHGPPVPEPSFVSPSRRRAVAPEFHLPPTTTATENKKAKKNSGSLAQIWAARDERLVCSEVDGSMAEADDQKFKPDPRKEASLSPQGQCMSMTAQVLFRLSGILAFQGRAGYVLPAMVKLTLLWAATRPLVFFRDGHLHMHGQQLWSAFNGSLMCLGMVMALSCLRRTQIQKLVSPECCPLRLYSQWISAIPSDLLAVTVFLVMQFSLTSWYLSQATGQQCETYDSWPLQLSHVVAAAVFAVLMFLKLRVLSCLDLMIDDFSRQYAELGDAEQGILQWSLIQATLNQASNRLEGSFLISFTAIVAGFATLIADLFFSAEMLDRGQACSGEASWLLQPLLMITCKGLLMTYVLLRAARISHKCDRTKHFINSLLPPPSEDSSYLDTGRSYLVRYIDDSAAGFCIQGGRITVFAVMKLFYGMCALTFAIVTQAYSS</sequence>
<dbReference type="Proteomes" id="UP000654075">
    <property type="component" value="Unassembled WGS sequence"/>
</dbReference>
<evidence type="ECO:0000256" key="1">
    <source>
        <dbReference type="SAM" id="Phobius"/>
    </source>
</evidence>
<gene>
    <name evidence="2" type="ORF">PGLA1383_LOCUS11826</name>
</gene>
<evidence type="ECO:0000313" key="2">
    <source>
        <dbReference type="EMBL" id="CAE8593224.1"/>
    </source>
</evidence>
<feature type="transmembrane region" description="Helical" evidence="1">
    <location>
        <begin position="835"/>
        <end position="853"/>
    </location>
</feature>
<keyword evidence="3" id="KW-1185">Reference proteome</keyword>
<feature type="transmembrane region" description="Helical" evidence="1">
    <location>
        <begin position="642"/>
        <end position="662"/>
    </location>
</feature>
<protein>
    <submittedName>
        <fullName evidence="2">Uncharacterized protein</fullName>
    </submittedName>
</protein>
<feature type="transmembrane region" description="Helical" evidence="1">
    <location>
        <begin position="913"/>
        <end position="930"/>
    </location>
</feature>
<feature type="transmembrane region" description="Helical" evidence="1">
    <location>
        <begin position="793"/>
        <end position="815"/>
    </location>
</feature>
<name>A0A813DUY5_POLGL</name>
<feature type="transmembrane region" description="Helical" evidence="1">
    <location>
        <begin position="724"/>
        <end position="743"/>
    </location>
</feature>
<proteinExistence type="predicted"/>
<organism evidence="2 3">
    <name type="scientific">Polarella glacialis</name>
    <name type="common">Dinoflagellate</name>
    <dbReference type="NCBI Taxonomy" id="89957"/>
    <lineage>
        <taxon>Eukaryota</taxon>
        <taxon>Sar</taxon>
        <taxon>Alveolata</taxon>
        <taxon>Dinophyceae</taxon>
        <taxon>Suessiales</taxon>
        <taxon>Suessiaceae</taxon>
        <taxon>Polarella</taxon>
    </lineage>
</organism>
<comment type="caution">
    <text evidence="2">The sequence shown here is derived from an EMBL/GenBank/DDBJ whole genome shotgun (WGS) entry which is preliminary data.</text>
</comment>
<feature type="transmembrane region" description="Helical" evidence="1">
    <location>
        <begin position="683"/>
        <end position="704"/>
    </location>
</feature>
<keyword evidence="1" id="KW-0472">Membrane</keyword>
<reference evidence="2" key="1">
    <citation type="submission" date="2021-02" db="EMBL/GenBank/DDBJ databases">
        <authorList>
            <person name="Dougan E. K."/>
            <person name="Rhodes N."/>
            <person name="Thang M."/>
            <person name="Chan C."/>
        </authorList>
    </citation>
    <scope>NUCLEOTIDE SEQUENCE</scope>
</reference>
<dbReference type="AlphaFoldDB" id="A0A813DUY5"/>
<keyword evidence="1" id="KW-0812">Transmembrane</keyword>